<dbReference type="Gene3D" id="3.40.50.1820">
    <property type="entry name" value="alpha/beta hydrolase"/>
    <property type="match status" value="1"/>
</dbReference>
<dbReference type="OrthoDB" id="1412847at2"/>
<reference evidence="4 5" key="1">
    <citation type="journal article" date="2017" name="Int. J. Syst. Evol. Microbiol.">
        <title>Marinicauda algicola sp. nov., isolated from a marine red alga Rhodosorus marinus.</title>
        <authorList>
            <person name="Jeong S.E."/>
            <person name="Jeon S.H."/>
            <person name="Chun B.H."/>
            <person name="Kim D.W."/>
            <person name="Jeon C.O."/>
        </authorList>
    </citation>
    <scope>NUCLEOTIDE SEQUENCE [LARGE SCALE GENOMIC DNA]</scope>
    <source>
        <strain evidence="4 5">JCM 31718</strain>
    </source>
</reference>
<feature type="chain" id="PRO_5020375877" description="Serine aminopeptidase S33 domain-containing protein" evidence="2">
    <location>
        <begin position="30"/>
        <end position="563"/>
    </location>
</feature>
<accession>A0A4S2H422</accession>
<dbReference type="Proteomes" id="UP000308054">
    <property type="component" value="Unassembled WGS sequence"/>
</dbReference>
<dbReference type="InterPro" id="IPR053145">
    <property type="entry name" value="AB_hydrolase_Est10"/>
</dbReference>
<dbReference type="InterPro" id="IPR029058">
    <property type="entry name" value="AB_hydrolase_fold"/>
</dbReference>
<dbReference type="PANTHER" id="PTHR43265">
    <property type="entry name" value="ESTERASE ESTD"/>
    <property type="match status" value="1"/>
</dbReference>
<evidence type="ECO:0000313" key="5">
    <source>
        <dbReference type="Proteomes" id="UP000308054"/>
    </source>
</evidence>
<dbReference type="GO" id="GO:0052689">
    <property type="term" value="F:carboxylic ester hydrolase activity"/>
    <property type="evidence" value="ECO:0007669"/>
    <property type="project" value="TreeGrafter"/>
</dbReference>
<organism evidence="4 5">
    <name type="scientific">Marinicauda algicola</name>
    <dbReference type="NCBI Taxonomy" id="2029849"/>
    <lineage>
        <taxon>Bacteria</taxon>
        <taxon>Pseudomonadati</taxon>
        <taxon>Pseudomonadota</taxon>
        <taxon>Alphaproteobacteria</taxon>
        <taxon>Maricaulales</taxon>
        <taxon>Maricaulaceae</taxon>
        <taxon>Marinicauda</taxon>
    </lineage>
</organism>
<proteinExistence type="predicted"/>
<name>A0A4S2H422_9PROT</name>
<feature type="compositionally biased region" description="Low complexity" evidence="1">
    <location>
        <begin position="26"/>
        <end position="48"/>
    </location>
</feature>
<dbReference type="SUPFAM" id="SSF53474">
    <property type="entry name" value="alpha/beta-Hydrolases"/>
    <property type="match status" value="1"/>
</dbReference>
<feature type="signal peptide" evidence="2">
    <location>
        <begin position="1"/>
        <end position="29"/>
    </location>
</feature>
<protein>
    <recommendedName>
        <fullName evidence="3">Serine aminopeptidase S33 domain-containing protein</fullName>
    </recommendedName>
</protein>
<dbReference type="EMBL" id="SRXW01000001">
    <property type="protein sequence ID" value="TGY90032.1"/>
    <property type="molecule type" value="Genomic_DNA"/>
</dbReference>
<keyword evidence="5" id="KW-1185">Reference proteome</keyword>
<evidence type="ECO:0000256" key="2">
    <source>
        <dbReference type="SAM" id="SignalP"/>
    </source>
</evidence>
<gene>
    <name evidence="4" type="ORF">E5163_02560</name>
</gene>
<dbReference type="PANTHER" id="PTHR43265:SF1">
    <property type="entry name" value="ESTERASE ESTD"/>
    <property type="match status" value="1"/>
</dbReference>
<dbReference type="InterPro" id="IPR022742">
    <property type="entry name" value="Hydrolase_4"/>
</dbReference>
<dbReference type="Pfam" id="PF12146">
    <property type="entry name" value="Hydrolase_4"/>
    <property type="match status" value="1"/>
</dbReference>
<feature type="domain" description="Serine aminopeptidase S33" evidence="3">
    <location>
        <begin position="310"/>
        <end position="394"/>
    </location>
</feature>
<sequence>MARLSCIASLALPGLAALALQAAAPPAPASPAGDGAAPAPAAPLAAPCPGDPSPGPGTAPPAAGASWAGWVDLGEAGDFPFRVRLREDGSGSLDIPAAQLFGAPLAGVRIGEDRLAFDWPSRSGAARRFSGQRENGFVSGEIDFAGTAGTFVLSRAASEIAEEDSAALEPGWYRFENAPGPADDTVWHVERRGFGETVIRVVNDGRQRTAFPAGNSRFFTGSRLYVPGPASARFAARRGTIEMVQDGLGAQGSGHAFEIVETSVVIETARGPVRVLMTERDDAPLGIGLVYVQGSDWRLAEDDAFRRHGLAALGLTVISWDKRGHGATPGPAVRAFADTARDAASVGDWVRSARPDLTRVGILGVSRGGWIAPLVPGLPDRFDFAVLAVTPAVSPFVQEFEARLRTLGAEGADEETLAFAGTYFDALIDFARDPSPATRERYENLHAAAAGRLPQDMLGASAADEQAWRWWRLNGDHDPAPALSALPVPTLALFGSRDLVVDTARAVALMERFDLADGRRDIVFRILEGAGHDLALARTGPLWAFDCQGSEGVADVWRFALDA</sequence>
<keyword evidence="2" id="KW-0732">Signal</keyword>
<dbReference type="RefSeq" id="WP_135994529.1">
    <property type="nucleotide sequence ID" value="NZ_CP071057.1"/>
</dbReference>
<evidence type="ECO:0000259" key="3">
    <source>
        <dbReference type="Pfam" id="PF12146"/>
    </source>
</evidence>
<evidence type="ECO:0000313" key="4">
    <source>
        <dbReference type="EMBL" id="TGY90032.1"/>
    </source>
</evidence>
<feature type="compositionally biased region" description="Pro residues" evidence="1">
    <location>
        <begin position="49"/>
        <end position="59"/>
    </location>
</feature>
<evidence type="ECO:0000256" key="1">
    <source>
        <dbReference type="SAM" id="MobiDB-lite"/>
    </source>
</evidence>
<feature type="region of interest" description="Disordered" evidence="1">
    <location>
        <begin position="26"/>
        <end position="63"/>
    </location>
</feature>
<dbReference type="AlphaFoldDB" id="A0A4S2H422"/>
<comment type="caution">
    <text evidence="4">The sequence shown here is derived from an EMBL/GenBank/DDBJ whole genome shotgun (WGS) entry which is preliminary data.</text>
</comment>